<dbReference type="InterPro" id="IPR038469">
    <property type="entry name" value="tRNAHis_GuaTrfase_Thg1_sf"/>
</dbReference>
<protein>
    <recommendedName>
        <fullName evidence="1">tRNAHis guanylyltransferase catalytic domain-containing protein</fullName>
    </recommendedName>
</protein>
<dbReference type="GO" id="GO:0008193">
    <property type="term" value="F:tRNA guanylyltransferase activity"/>
    <property type="evidence" value="ECO:0007669"/>
    <property type="project" value="InterPro"/>
</dbReference>
<dbReference type="EMBL" id="NGJK01000077">
    <property type="protein sequence ID" value="RAP02728.1"/>
    <property type="molecule type" value="Genomic_DNA"/>
</dbReference>
<reference evidence="2 3" key="1">
    <citation type="submission" date="2017-05" db="EMBL/GenBank/DDBJ databases">
        <title>Host range expansion of the Methanosphaera genus to humans and monogastric animals involves recent and extensive reduction in genome content.</title>
        <authorList>
            <person name="Hoedt E.C."/>
            <person name="Volmer J.G."/>
            <person name="Parks D.H."/>
            <person name="Rosewarne C.P."/>
            <person name="Denman S.E."/>
            <person name="Mcsweeney C.S."/>
            <person name="O Cuiv P."/>
            <person name="Hugenholtz P."/>
            <person name="Tyson G.W."/>
            <person name="Morrison M."/>
        </authorList>
    </citation>
    <scope>NUCLEOTIDE SEQUENCE [LARGE SCALE GENOMIC DNA]</scope>
    <source>
        <strain evidence="2 3">PA5</strain>
    </source>
</reference>
<dbReference type="RefSeq" id="WP_011406727.1">
    <property type="nucleotide sequence ID" value="NZ_CATZNA010000055.1"/>
</dbReference>
<evidence type="ECO:0000313" key="3">
    <source>
        <dbReference type="Proteomes" id="UP000248557"/>
    </source>
</evidence>
<dbReference type="PANTHER" id="PTHR12729">
    <property type="entry name" value="TRNA(HIS) GUANYLYLTRANSFERASE-RELATED"/>
    <property type="match status" value="1"/>
</dbReference>
<evidence type="ECO:0000259" key="1">
    <source>
        <dbReference type="Pfam" id="PF04446"/>
    </source>
</evidence>
<dbReference type="AlphaFoldDB" id="A0A328Q881"/>
<comment type="caution">
    <text evidence="2">The sequence shown here is derived from an EMBL/GenBank/DDBJ whole genome shotgun (WGS) entry which is preliminary data.</text>
</comment>
<dbReference type="OMA" id="RNHINAY"/>
<dbReference type="InterPro" id="IPR024956">
    <property type="entry name" value="tRNAHis_GuaTrfase_cat"/>
</dbReference>
<dbReference type="GO" id="GO:0006400">
    <property type="term" value="P:tRNA modification"/>
    <property type="evidence" value="ECO:0007669"/>
    <property type="project" value="InterPro"/>
</dbReference>
<gene>
    <name evidence="2" type="ORF">CA615_05710</name>
</gene>
<accession>A0A328Q881</accession>
<dbReference type="InterPro" id="IPR007537">
    <property type="entry name" value="tRNAHis_GuaTrfase_Thg1"/>
</dbReference>
<sequence length="237" mass="28159">MKEYEQFSQLKIVPDLPIIIRIDGRSFSKYTKQLGLKKPFDKRLRNLFIEVSKDVLGEFNTKYIYTFSDEINILLEQIPFNGRVEKIDSVICSYVSSSFMKHLFISKDQFDVDITTLKPASFDSRIIITSKNIKNYFKWRQDESWRNCLNSYAQYVLNKENKPEKTAKILYKLNKSNIHELLFNHGINIAHVPTWQKRGVAIYKIKEEKEGYNPKLKKKTLYFRNKVYVDKNISLFK</sequence>
<evidence type="ECO:0000313" key="2">
    <source>
        <dbReference type="EMBL" id="RAP02728.1"/>
    </source>
</evidence>
<feature type="domain" description="tRNAHis guanylyltransferase catalytic" evidence="1">
    <location>
        <begin position="1"/>
        <end position="128"/>
    </location>
</feature>
<dbReference type="PANTHER" id="PTHR12729:SF1">
    <property type="entry name" value="TRNAHIS GUANYLYLTRANSFERASE CATALYTIC DOMAIN-CONTAINING PROTEIN"/>
    <property type="match status" value="1"/>
</dbReference>
<name>A0A328Q881_9EURY</name>
<dbReference type="Proteomes" id="UP000248557">
    <property type="component" value="Unassembled WGS sequence"/>
</dbReference>
<dbReference type="GeneID" id="3855542"/>
<dbReference type="GO" id="GO:0000287">
    <property type="term" value="F:magnesium ion binding"/>
    <property type="evidence" value="ECO:0007669"/>
    <property type="project" value="InterPro"/>
</dbReference>
<dbReference type="Gene3D" id="3.30.70.3000">
    <property type="match status" value="1"/>
</dbReference>
<proteinExistence type="predicted"/>
<dbReference type="Pfam" id="PF04446">
    <property type="entry name" value="Thg1"/>
    <property type="match status" value="1"/>
</dbReference>
<organism evidence="2 3">
    <name type="scientific">Methanosphaera stadtmanae</name>
    <dbReference type="NCBI Taxonomy" id="2317"/>
    <lineage>
        <taxon>Archaea</taxon>
        <taxon>Methanobacteriati</taxon>
        <taxon>Methanobacteriota</taxon>
        <taxon>Methanomada group</taxon>
        <taxon>Methanobacteria</taxon>
        <taxon>Methanobacteriales</taxon>
        <taxon>Methanobacteriaceae</taxon>
        <taxon>Methanosphaera</taxon>
    </lineage>
</organism>